<name>A0ABY7N7G0_ALCFA</name>
<evidence type="ECO:0000256" key="1">
    <source>
        <dbReference type="SAM" id="MobiDB-lite"/>
    </source>
</evidence>
<evidence type="ECO:0000313" key="2">
    <source>
        <dbReference type="EMBL" id="WBM40016.1"/>
    </source>
</evidence>
<keyword evidence="3" id="KW-1185">Reference proteome</keyword>
<proteinExistence type="predicted"/>
<organism evidence="2 3">
    <name type="scientific">Alcaligenes faecalis</name>
    <dbReference type="NCBI Taxonomy" id="511"/>
    <lineage>
        <taxon>Bacteria</taxon>
        <taxon>Pseudomonadati</taxon>
        <taxon>Pseudomonadota</taxon>
        <taxon>Betaproteobacteria</taxon>
        <taxon>Burkholderiales</taxon>
        <taxon>Alcaligenaceae</taxon>
        <taxon>Alcaligenes</taxon>
    </lineage>
</organism>
<feature type="region of interest" description="Disordered" evidence="1">
    <location>
        <begin position="173"/>
        <end position="201"/>
    </location>
</feature>
<evidence type="ECO:0000313" key="3">
    <source>
        <dbReference type="Proteomes" id="UP001211866"/>
    </source>
</evidence>
<accession>A0ABY7N7G0</accession>
<dbReference type="EMBL" id="CP096916">
    <property type="protein sequence ID" value="WBM40016.1"/>
    <property type="molecule type" value="Genomic_DNA"/>
</dbReference>
<sequence>MNIIPQDVVTERLGKALPKLATCLSKAWDKYGEYPESLRVDHSSRSRASLIHDHATMLARQEFDVYPGSHCEEIRKLFLVYFDCGIVVRFKKLNENFHASNIRTQQCLNFTGQLSLPLLGDTVNLHVGYRLNTLQTDLEGIYLACPNGPSSNAWVMTLGGAAEDDQIPSIIPVTPQSPEPGHKVVTFAPRKQDREHGKASK</sequence>
<dbReference type="RefSeq" id="WP_270119945.1">
    <property type="nucleotide sequence ID" value="NZ_CP096916.1"/>
</dbReference>
<protein>
    <submittedName>
        <fullName evidence="2">Uncharacterized protein</fullName>
    </submittedName>
</protein>
<reference evidence="2 3" key="1">
    <citation type="submission" date="2022-05" db="EMBL/GenBank/DDBJ databases">
        <title>Complete sequence of strain NY11312.</title>
        <authorList>
            <person name="Zhou D."/>
        </authorList>
    </citation>
    <scope>NUCLEOTIDE SEQUENCE [LARGE SCALE GENOMIC DNA]</scope>
    <source>
        <strain evidence="2 3">NY11312</strain>
    </source>
</reference>
<feature type="compositionally biased region" description="Basic and acidic residues" evidence="1">
    <location>
        <begin position="190"/>
        <end position="201"/>
    </location>
</feature>
<gene>
    <name evidence="2" type="ORF">M2J83_09460</name>
</gene>
<dbReference type="Proteomes" id="UP001211866">
    <property type="component" value="Chromosome"/>
</dbReference>